<proteinExistence type="inferred from homology"/>
<dbReference type="GO" id="GO:0098978">
    <property type="term" value="C:glutamatergic synapse"/>
    <property type="evidence" value="ECO:0007669"/>
    <property type="project" value="Ensembl"/>
</dbReference>
<evidence type="ECO:0000256" key="9">
    <source>
        <dbReference type="ARBA" id="ARBA00022989"/>
    </source>
</evidence>
<dbReference type="AlphaFoldDB" id="A0A452TR04"/>
<dbReference type="Gene3D" id="2.130.10.10">
    <property type="entry name" value="YVTN repeat-like/Quinoprotein amine dehydrogenase"/>
    <property type="match status" value="1"/>
</dbReference>
<comment type="caution">
    <text evidence="17">Lacks conserved residue(s) required for the propagation of feature annotation.</text>
</comment>
<dbReference type="Ensembl" id="ENSUMAT00000012697.1">
    <property type="protein sequence ID" value="ENSUMAP00000010652.1"/>
    <property type="gene ID" value="ENSUMAG00000008009.1"/>
</dbReference>
<dbReference type="GO" id="GO:0030215">
    <property type="term" value="F:semaphorin receptor binding"/>
    <property type="evidence" value="ECO:0007669"/>
    <property type="project" value="InterPro"/>
</dbReference>
<organism evidence="21">
    <name type="scientific">Ursus maritimus</name>
    <name type="common">Polar bear</name>
    <name type="synonym">Thalarctos maritimus</name>
    <dbReference type="NCBI Taxonomy" id="29073"/>
    <lineage>
        <taxon>Eukaryota</taxon>
        <taxon>Metazoa</taxon>
        <taxon>Chordata</taxon>
        <taxon>Craniata</taxon>
        <taxon>Vertebrata</taxon>
        <taxon>Euteleostomi</taxon>
        <taxon>Mammalia</taxon>
        <taxon>Eutheria</taxon>
        <taxon>Laurasiatheria</taxon>
        <taxon>Carnivora</taxon>
        <taxon>Caniformia</taxon>
        <taxon>Ursidae</taxon>
        <taxon>Ursus</taxon>
    </lineage>
</organism>
<dbReference type="PANTHER" id="PTHR11036:SF14">
    <property type="entry name" value="SEMAPHORIN-4B"/>
    <property type="match status" value="1"/>
</dbReference>
<comment type="subcellular location">
    <subcellularLocation>
        <location evidence="1">Membrane</location>
        <topology evidence="1">Single-pass type I membrane protein</topology>
    </subcellularLocation>
</comment>
<dbReference type="InterPro" id="IPR002165">
    <property type="entry name" value="Plexin_repeat"/>
</dbReference>
<evidence type="ECO:0000256" key="4">
    <source>
        <dbReference type="ARBA" id="ARBA00022553"/>
    </source>
</evidence>
<dbReference type="GO" id="GO:0030335">
    <property type="term" value="P:positive regulation of cell migration"/>
    <property type="evidence" value="ECO:0007669"/>
    <property type="project" value="TreeGrafter"/>
</dbReference>
<accession>A0A452TR04</accession>
<dbReference type="GO" id="GO:0001755">
    <property type="term" value="P:neural crest cell migration"/>
    <property type="evidence" value="ECO:0007669"/>
    <property type="project" value="TreeGrafter"/>
</dbReference>
<evidence type="ECO:0000313" key="21">
    <source>
        <dbReference type="Ensembl" id="ENSUMAP00000010652"/>
    </source>
</evidence>
<evidence type="ECO:0000256" key="3">
    <source>
        <dbReference type="ARBA" id="ARBA00022473"/>
    </source>
</evidence>
<keyword evidence="4" id="KW-0597">Phosphoprotein</keyword>
<evidence type="ECO:0000256" key="15">
    <source>
        <dbReference type="ARBA" id="ARBA00074132"/>
    </source>
</evidence>
<dbReference type="GO" id="GO:0098839">
    <property type="term" value="C:postsynaptic density membrane"/>
    <property type="evidence" value="ECO:0007669"/>
    <property type="project" value="Ensembl"/>
</dbReference>
<keyword evidence="13" id="KW-0393">Immunoglobulin domain</keyword>
<dbReference type="SUPFAM" id="SSF101912">
    <property type="entry name" value="Sema domain"/>
    <property type="match status" value="1"/>
</dbReference>
<name>A0A452TR04_URSMA</name>
<dbReference type="Gene3D" id="3.30.1680.10">
    <property type="entry name" value="ligand-binding face of the semaphorins, domain 2"/>
    <property type="match status" value="1"/>
</dbReference>
<dbReference type="GO" id="GO:0007411">
    <property type="term" value="P:axon guidance"/>
    <property type="evidence" value="ECO:0007669"/>
    <property type="project" value="TreeGrafter"/>
</dbReference>
<evidence type="ECO:0000256" key="6">
    <source>
        <dbReference type="ARBA" id="ARBA00022729"/>
    </source>
</evidence>
<dbReference type="Pfam" id="PF01403">
    <property type="entry name" value="Sema"/>
    <property type="match status" value="1"/>
</dbReference>
<dbReference type="SMART" id="SM00423">
    <property type="entry name" value="PSI"/>
    <property type="match status" value="1"/>
</dbReference>
<evidence type="ECO:0000256" key="2">
    <source>
        <dbReference type="ARBA" id="ARBA00009492"/>
    </source>
</evidence>
<protein>
    <recommendedName>
        <fullName evidence="15">Semaphorin-4B</fullName>
    </recommendedName>
    <alternativeName>
        <fullName evidence="16">Semaphorin-C</fullName>
    </alternativeName>
</protein>
<dbReference type="GO" id="GO:0045499">
    <property type="term" value="F:chemorepellent activity"/>
    <property type="evidence" value="ECO:0007669"/>
    <property type="project" value="TreeGrafter"/>
</dbReference>
<dbReference type="SUPFAM" id="SSF103575">
    <property type="entry name" value="Plexin repeat"/>
    <property type="match status" value="1"/>
</dbReference>
<keyword evidence="7" id="KW-0221">Differentiation</keyword>
<evidence type="ECO:0000256" key="12">
    <source>
        <dbReference type="ARBA" id="ARBA00023180"/>
    </source>
</evidence>
<evidence type="ECO:0000256" key="19">
    <source>
        <dbReference type="SAM" id="Phobius"/>
    </source>
</evidence>
<evidence type="ECO:0000256" key="10">
    <source>
        <dbReference type="ARBA" id="ARBA00023136"/>
    </source>
</evidence>
<keyword evidence="5 19" id="KW-0812">Transmembrane</keyword>
<reference evidence="21" key="1">
    <citation type="submission" date="2019-03" db="UniProtKB">
        <authorList>
            <consortium name="Ensembl"/>
        </authorList>
    </citation>
    <scope>IDENTIFICATION</scope>
</reference>
<keyword evidence="11" id="KW-1015">Disulfide bond</keyword>
<keyword evidence="12" id="KW-0325">Glycoprotein</keyword>
<feature type="domain" description="Sema" evidence="20">
    <location>
        <begin position="55"/>
        <end position="532"/>
    </location>
</feature>
<evidence type="ECO:0000256" key="8">
    <source>
        <dbReference type="ARBA" id="ARBA00022902"/>
    </source>
</evidence>
<evidence type="ECO:0000256" key="16">
    <source>
        <dbReference type="ARBA" id="ARBA00083064"/>
    </source>
</evidence>
<evidence type="ECO:0000256" key="1">
    <source>
        <dbReference type="ARBA" id="ARBA00004479"/>
    </source>
</evidence>
<dbReference type="GO" id="GO:0071526">
    <property type="term" value="P:semaphorin-plexin signaling pathway"/>
    <property type="evidence" value="ECO:0007669"/>
    <property type="project" value="TreeGrafter"/>
</dbReference>
<dbReference type="InterPro" id="IPR016201">
    <property type="entry name" value="PSI"/>
</dbReference>
<keyword evidence="8" id="KW-0524">Neurogenesis</keyword>
<gene>
    <name evidence="21" type="primary">SEMA4B</name>
</gene>
<dbReference type="Pfam" id="PF01437">
    <property type="entry name" value="PSI"/>
    <property type="match status" value="1"/>
</dbReference>
<dbReference type="InterPro" id="IPR001627">
    <property type="entry name" value="Semap_dom"/>
</dbReference>
<comment type="similarity">
    <text evidence="2">Belongs to the semaphorin family.</text>
</comment>
<evidence type="ECO:0000256" key="11">
    <source>
        <dbReference type="ARBA" id="ARBA00023157"/>
    </source>
</evidence>
<dbReference type="OMA" id="YINVQHF"/>
<dbReference type="InterPro" id="IPR036352">
    <property type="entry name" value="Semap_dom_sf"/>
</dbReference>
<feature type="region of interest" description="Disordered" evidence="18">
    <location>
        <begin position="769"/>
        <end position="791"/>
    </location>
</feature>
<keyword evidence="9 19" id="KW-1133">Transmembrane helix</keyword>
<evidence type="ECO:0000256" key="14">
    <source>
        <dbReference type="ARBA" id="ARBA00057157"/>
    </source>
</evidence>
<sequence length="847" mass="93984">MPLEGSFLLFYYILIRPSPAPCHVLLCSLPFPQISPSSRLVGEVSRGRHGPQVMSVFLPPGSKERPFLRFGAENVSNYTALLLSRDGRTLYVGAREALFALNSSASFLPGGTYQEGADGRKDGPSGCEDRDCQNYIKILLPLNSTHLFTCGTAAFSPLCTYINVESFTLAQDEVGHILLEDGKGRCPFDPNFKSTALVVDGELYTGTVSSFQGNDPAISRSHSLRPTKTESSLNWLQDPAFVASAYIPESLGSLQGDDDKIYFFFSETGQEFEFFENTIVSRIARICKVRGAAHPETPNQQRWTSFLKAQLLCSRPDDGFPFNVLQDVFTLSPSPQDWHDTLFYGVFTSQWHRGTTEGSAVCVFTMRDVQNAFNGLYKEVNRETQQWYTVTHAVPTPRPGACITNSARERRISSSLQLPDRVLNFLKDHFLMDGQVRSQLLLLQPQARYQRVAVHRVRGLHRTYDVLFLGTGDGRLHKAVDVGSRVHIIEELQIFPPGQPVGRLWLWAVALAARARLSSYAASYSGVVQVPVANCSLYQSCGDCVLARDPYCAWSRSRCRHISLYQPEMASRPWIQDIEGANTMDLCNASSPGSRSSVLTGEKRCEQVYFQPNTVNTLACPLLSNLATRLWLHNDLPVNASASCRVLPTGDLLLVGSQQELGVFQCWSLEEGFRQLVACYDPKVVEDVVPDRADRSGSVPVIISTSRVSAPAGSKASWGVDKSYWTEFLVMCVLFVFAVVLLILFFLYRHRAGMKVFLKQGECASVHPKTRPVALPPETRPLNGVGPPSTPLDHRGYQALSDSSPAPRVFTESEKRPLSIQDSFVEVSPVCPRPRVRLGSEIRDSVV</sequence>
<dbReference type="GeneTree" id="ENSGT00940000154870"/>
<evidence type="ECO:0000256" key="7">
    <source>
        <dbReference type="ARBA" id="ARBA00022782"/>
    </source>
</evidence>
<evidence type="ECO:0000256" key="18">
    <source>
        <dbReference type="SAM" id="MobiDB-lite"/>
    </source>
</evidence>
<keyword evidence="6" id="KW-0732">Signal</keyword>
<feature type="transmembrane region" description="Helical" evidence="19">
    <location>
        <begin position="724"/>
        <end position="748"/>
    </location>
</feature>
<evidence type="ECO:0000256" key="17">
    <source>
        <dbReference type="PROSITE-ProRule" id="PRU00352"/>
    </source>
</evidence>
<comment type="function">
    <text evidence="14">Inhibits axonal extension by providing local signals to specify territories inaccessible for growing axons.</text>
</comment>
<evidence type="ECO:0000259" key="20">
    <source>
        <dbReference type="PROSITE" id="PS51004"/>
    </source>
</evidence>
<dbReference type="InterPro" id="IPR027231">
    <property type="entry name" value="Semaphorin"/>
</dbReference>
<dbReference type="SMART" id="SM00630">
    <property type="entry name" value="Sema"/>
    <property type="match status" value="1"/>
</dbReference>
<keyword evidence="10 19" id="KW-0472">Membrane</keyword>
<dbReference type="FunFam" id="2.130.10.10:FF:000033">
    <property type="entry name" value="Semaphorin 4B"/>
    <property type="match status" value="1"/>
</dbReference>
<dbReference type="FunFam" id="3.30.1680.10:FF:000022">
    <property type="entry name" value="Semaphorin 4B"/>
    <property type="match status" value="1"/>
</dbReference>
<dbReference type="InterPro" id="IPR015943">
    <property type="entry name" value="WD40/YVTN_repeat-like_dom_sf"/>
</dbReference>
<dbReference type="PROSITE" id="PS51004">
    <property type="entry name" value="SEMA"/>
    <property type="match status" value="1"/>
</dbReference>
<evidence type="ECO:0000256" key="13">
    <source>
        <dbReference type="ARBA" id="ARBA00023319"/>
    </source>
</evidence>
<keyword evidence="3" id="KW-0217">Developmental protein</keyword>
<dbReference type="PANTHER" id="PTHR11036">
    <property type="entry name" value="SEMAPHORIN"/>
    <property type="match status" value="1"/>
</dbReference>
<evidence type="ECO:0000256" key="5">
    <source>
        <dbReference type="ARBA" id="ARBA00022692"/>
    </source>
</evidence>